<dbReference type="SUPFAM" id="SSF49464">
    <property type="entry name" value="Carboxypeptidase regulatory domain-like"/>
    <property type="match status" value="1"/>
</dbReference>
<dbReference type="eggNOG" id="COG1470">
    <property type="taxonomic scope" value="Bacteria"/>
</dbReference>
<feature type="chain" id="PRO_5003668689" description="Carboxypeptidase-like regulatory domain-containing protein" evidence="1">
    <location>
        <begin position="28"/>
        <end position="433"/>
    </location>
</feature>
<dbReference type="Pfam" id="PF13715">
    <property type="entry name" value="CarbopepD_reg_2"/>
    <property type="match status" value="1"/>
</dbReference>
<gene>
    <name evidence="2" type="ORF">JoomaDRAFT_3637</name>
</gene>
<dbReference type="Gene3D" id="2.60.40.1120">
    <property type="entry name" value="Carboxypeptidase-like, regulatory domain"/>
    <property type="match status" value="1"/>
</dbReference>
<evidence type="ECO:0000313" key="3">
    <source>
        <dbReference type="Proteomes" id="UP000004690"/>
    </source>
</evidence>
<protein>
    <recommendedName>
        <fullName evidence="4">Carboxypeptidase-like regulatory domain-containing protein</fullName>
    </recommendedName>
</protein>
<dbReference type="OrthoDB" id="1413766at2"/>
<keyword evidence="3" id="KW-1185">Reference proteome</keyword>
<dbReference type="RefSeq" id="WP_008614974.1">
    <property type="nucleotide sequence ID" value="NZ_JH651379.1"/>
</dbReference>
<keyword evidence="1" id="KW-0732">Signal</keyword>
<accession>I3CAD0</accession>
<proteinExistence type="predicted"/>
<dbReference type="Proteomes" id="UP000004690">
    <property type="component" value="Unassembled WGS sequence"/>
</dbReference>
<dbReference type="STRING" id="926559.JoomaDRAFT_3637"/>
<evidence type="ECO:0000313" key="2">
    <source>
        <dbReference type="EMBL" id="EIJ40573.1"/>
    </source>
</evidence>
<reference evidence="2 3" key="1">
    <citation type="submission" date="2012-02" db="EMBL/GenBank/DDBJ databases">
        <title>Improved High-Quality Draft genome of Joostella marina DSM 19592.</title>
        <authorList>
            <consortium name="US DOE Joint Genome Institute (JGI-PGF)"/>
            <person name="Lucas S."/>
            <person name="Copeland A."/>
            <person name="Lapidus A."/>
            <person name="Bruce D."/>
            <person name="Goodwin L."/>
            <person name="Pitluck S."/>
            <person name="Peters L."/>
            <person name="Chertkov O."/>
            <person name="Ovchinnikova G."/>
            <person name="Kyrpides N."/>
            <person name="Mavromatis K."/>
            <person name="Detter J.C."/>
            <person name="Han C."/>
            <person name="Land M."/>
            <person name="Hauser L."/>
            <person name="Markowitz V."/>
            <person name="Cheng J.-F."/>
            <person name="Hugenholtz P."/>
            <person name="Woyke T."/>
            <person name="Wu D."/>
            <person name="Tindall B."/>
            <person name="Brambilla E."/>
            <person name="Klenk H.-P."/>
            <person name="Eisen J.A."/>
        </authorList>
    </citation>
    <scope>NUCLEOTIDE SEQUENCE [LARGE SCALE GENOMIC DNA]</scope>
    <source>
        <strain evidence="2 3">DSM 19592</strain>
    </source>
</reference>
<sequence>MKAVSVKSSFLFLIALLIFCNVPSVKAFESDFIVSVQDTINFQEFKGTIFDATTNDELVFATIAIENTNISTITNAEGGFILKVPISMLDKNLTVSFLGYQKKIIPINTLSVEDNEISLYPVSITLSQVDLSAPKDALSLVRSMLNKSGVNYLTSPVKMTAFYRETIKKRNRDASLSEAVAYIYKQPNSNGKRDIVDLFKSRKHTNYSRLDTVALKLQGGPFTPLYVDVMKYPEYIFTQELIKHYDFKFDASTTINSKSVYVVNFKQKENVIDPLFYGKLFIDAENHALVSAIFNLNVEDREKVSELLVRRKPSRTDVYPTEASYRVDYRIKNGKWYYGYANVQLTFVVNKKGKWFNSKYHVKSEMAITDWQENEGERTVKNKDRMKPSIIIVDEASGFSDPEFWGAYNVIEPEKSIESAINKIQRQIDRNKS</sequence>
<dbReference type="EMBL" id="JH651379">
    <property type="protein sequence ID" value="EIJ40573.1"/>
    <property type="molecule type" value="Genomic_DNA"/>
</dbReference>
<evidence type="ECO:0008006" key="4">
    <source>
        <dbReference type="Google" id="ProtNLM"/>
    </source>
</evidence>
<feature type="signal peptide" evidence="1">
    <location>
        <begin position="1"/>
        <end position="27"/>
    </location>
</feature>
<name>I3CAD0_9FLAO</name>
<organism evidence="2 3">
    <name type="scientific">Galbibacter orientalis DSM 19592</name>
    <dbReference type="NCBI Taxonomy" id="926559"/>
    <lineage>
        <taxon>Bacteria</taxon>
        <taxon>Pseudomonadati</taxon>
        <taxon>Bacteroidota</taxon>
        <taxon>Flavobacteriia</taxon>
        <taxon>Flavobacteriales</taxon>
        <taxon>Flavobacteriaceae</taxon>
        <taxon>Galbibacter</taxon>
    </lineage>
</organism>
<dbReference type="InterPro" id="IPR008969">
    <property type="entry name" value="CarboxyPept-like_regulatory"/>
</dbReference>
<dbReference type="HOGENOM" id="CLU_046816_0_0_10"/>
<dbReference type="AlphaFoldDB" id="I3CAD0"/>
<evidence type="ECO:0000256" key="1">
    <source>
        <dbReference type="SAM" id="SignalP"/>
    </source>
</evidence>